<dbReference type="FunFam" id="3.40.50.300:FF:000076">
    <property type="entry name" value="Replicative DNA helicase"/>
    <property type="match status" value="1"/>
</dbReference>
<dbReference type="PANTHER" id="PTHR30153:SF2">
    <property type="entry name" value="REPLICATIVE DNA HELICASE"/>
    <property type="match status" value="1"/>
</dbReference>
<dbReference type="InterPro" id="IPR027417">
    <property type="entry name" value="P-loop_NTPase"/>
</dbReference>
<evidence type="ECO:0000256" key="7">
    <source>
        <dbReference type="ARBA" id="ARBA00022840"/>
    </source>
</evidence>
<evidence type="ECO:0000256" key="2">
    <source>
        <dbReference type="ARBA" id="ARBA00022515"/>
    </source>
</evidence>
<reference evidence="16" key="1">
    <citation type="journal article" date="2021" name="PeerJ">
        <title>Extensive microbial diversity within the chicken gut microbiome revealed by metagenomics and culture.</title>
        <authorList>
            <person name="Gilroy R."/>
            <person name="Ravi A."/>
            <person name="Getino M."/>
            <person name="Pursley I."/>
            <person name="Horton D.L."/>
            <person name="Alikhan N.F."/>
            <person name="Baker D."/>
            <person name="Gharbi K."/>
            <person name="Hall N."/>
            <person name="Watson M."/>
            <person name="Adriaenssens E.M."/>
            <person name="Foster-Nyarko E."/>
            <person name="Jarju S."/>
            <person name="Secka A."/>
            <person name="Antonio M."/>
            <person name="Oren A."/>
            <person name="Chaudhuri R.R."/>
            <person name="La Ragione R."/>
            <person name="Hildebrand F."/>
            <person name="Pallen M.J."/>
        </authorList>
    </citation>
    <scope>NUCLEOTIDE SEQUENCE</scope>
    <source>
        <strain evidence="16">ChiHecec3B27-8219</strain>
    </source>
</reference>
<dbReference type="InterPro" id="IPR007693">
    <property type="entry name" value="DNA_helicase_DnaB-like_N"/>
</dbReference>
<evidence type="ECO:0000256" key="5">
    <source>
        <dbReference type="ARBA" id="ARBA00022801"/>
    </source>
</evidence>
<dbReference type="GO" id="GO:0006269">
    <property type="term" value="P:DNA replication, synthesis of primer"/>
    <property type="evidence" value="ECO:0007669"/>
    <property type="project" value="UniProtKB-UniRule"/>
</dbReference>
<evidence type="ECO:0000313" key="16">
    <source>
        <dbReference type="EMBL" id="HIZ69266.1"/>
    </source>
</evidence>
<dbReference type="InterPro" id="IPR007694">
    <property type="entry name" value="DNA_helicase_DnaB-like_C"/>
</dbReference>
<dbReference type="GO" id="GO:0005524">
    <property type="term" value="F:ATP binding"/>
    <property type="evidence" value="ECO:0007669"/>
    <property type="project" value="UniProtKB-UniRule"/>
</dbReference>
<evidence type="ECO:0000313" key="17">
    <source>
        <dbReference type="Proteomes" id="UP000824055"/>
    </source>
</evidence>
<dbReference type="FunFam" id="1.10.860.10:FF:000001">
    <property type="entry name" value="Replicative DNA helicase"/>
    <property type="match status" value="1"/>
</dbReference>
<dbReference type="NCBIfam" id="TIGR00665">
    <property type="entry name" value="DnaB"/>
    <property type="match status" value="1"/>
</dbReference>
<reference evidence="16" key="2">
    <citation type="submission" date="2021-04" db="EMBL/GenBank/DDBJ databases">
        <authorList>
            <person name="Gilroy R."/>
        </authorList>
    </citation>
    <scope>NUCLEOTIDE SEQUENCE</scope>
    <source>
        <strain evidence="16">ChiHecec3B27-8219</strain>
    </source>
</reference>
<dbReference type="Pfam" id="PF00772">
    <property type="entry name" value="DnaB"/>
    <property type="match status" value="1"/>
</dbReference>
<evidence type="ECO:0000256" key="6">
    <source>
        <dbReference type="ARBA" id="ARBA00022806"/>
    </source>
</evidence>
<comment type="caution">
    <text evidence="16">The sequence shown here is derived from an EMBL/GenBank/DDBJ whole genome shotgun (WGS) entry which is preliminary data.</text>
</comment>
<dbReference type="PANTHER" id="PTHR30153">
    <property type="entry name" value="REPLICATIVE DNA HELICASE DNAB"/>
    <property type="match status" value="1"/>
</dbReference>
<keyword evidence="6 13" id="KW-0347">Helicase</keyword>
<sequence>MAETKNNRKPRQAAPIDNTYAHVQPQALELERLVIGALLIDKEAFSVVSEILSPETFYEPRNQKIYQAIQTMNMDERPVDIMTVIEELKKEGTLESAGGTAYVLEISQAVSTAAHIEYHARILAQKYTARQLIHYASDVETRAFDETVDVDELMQHAEGELFELSQKNMKQDFTQIKSVVKEATEILQRAASNTTGLTGVPTGYTGLDEMTSGWQASDLVIIAGRPAMGKTAFALSLAKNIAVDNNMPVGFFSLEMSNVQLVNRLIANVCEIPGNKILNGQLDQLEWARLDKNIGRLENAPIYIDDTPGLSVFELRTKARRLVREHQVKVIMIDYLQLMNANGMHFGNRQEEVSTISRSLKGLAKELNIPILALSQLNRTVEKRDDNQSKRPQLSDLRESGAIEQDADMVLFVHRPEYYHLYEDEKGNNLRGMAQIIIAKHRKGATGDVLLNFKGEYTRFQNPEDSDANLIREGGEIIGSKINQGNESLDAPMPDLPPMLEGEPGF</sequence>
<accession>A0A9D2FZ08</accession>
<evidence type="ECO:0000256" key="1">
    <source>
        <dbReference type="ARBA" id="ARBA00008428"/>
    </source>
</evidence>
<feature type="region of interest" description="Disordered" evidence="14">
    <location>
        <begin position="485"/>
        <end position="506"/>
    </location>
</feature>
<dbReference type="SMART" id="SM00382">
    <property type="entry name" value="AAA"/>
    <property type="match status" value="1"/>
</dbReference>
<feature type="domain" description="SF4 helicase" evidence="15">
    <location>
        <begin position="193"/>
        <end position="467"/>
    </location>
</feature>
<dbReference type="Gene3D" id="1.10.860.10">
    <property type="entry name" value="DNAb Helicase, Chain A"/>
    <property type="match status" value="1"/>
</dbReference>
<evidence type="ECO:0000256" key="8">
    <source>
        <dbReference type="ARBA" id="ARBA00023125"/>
    </source>
</evidence>
<dbReference type="InterPro" id="IPR003593">
    <property type="entry name" value="AAA+_ATPase"/>
</dbReference>
<dbReference type="Proteomes" id="UP000824055">
    <property type="component" value="Unassembled WGS sequence"/>
</dbReference>
<dbReference type="InterPro" id="IPR036185">
    <property type="entry name" value="DNA_heli_DnaB-like_N_sf"/>
</dbReference>
<evidence type="ECO:0000256" key="14">
    <source>
        <dbReference type="SAM" id="MobiDB-lite"/>
    </source>
</evidence>
<evidence type="ECO:0000256" key="9">
    <source>
        <dbReference type="ARBA" id="ARBA00023235"/>
    </source>
</evidence>
<keyword evidence="4 13" id="KW-0547">Nucleotide-binding</keyword>
<evidence type="ECO:0000256" key="3">
    <source>
        <dbReference type="ARBA" id="ARBA00022705"/>
    </source>
</evidence>
<dbReference type="GO" id="GO:0043139">
    <property type="term" value="F:5'-3' DNA helicase activity"/>
    <property type="evidence" value="ECO:0007669"/>
    <property type="project" value="UniProtKB-EC"/>
</dbReference>
<keyword evidence="9" id="KW-0413">Isomerase</keyword>
<keyword evidence="5 13" id="KW-0378">Hydrolase</keyword>
<dbReference type="EMBL" id="DXBE01000039">
    <property type="protein sequence ID" value="HIZ69266.1"/>
    <property type="molecule type" value="Genomic_DNA"/>
</dbReference>
<evidence type="ECO:0000259" key="15">
    <source>
        <dbReference type="PROSITE" id="PS51199"/>
    </source>
</evidence>
<dbReference type="CDD" id="cd00984">
    <property type="entry name" value="DnaB_C"/>
    <property type="match status" value="1"/>
</dbReference>
<dbReference type="AlphaFoldDB" id="A0A9D2FZ08"/>
<evidence type="ECO:0000256" key="12">
    <source>
        <dbReference type="NCBIfam" id="TIGR00665"/>
    </source>
</evidence>
<comment type="catalytic activity">
    <reaction evidence="11 13">
        <text>ATP + H2O = ADP + phosphate + H(+)</text>
        <dbReference type="Rhea" id="RHEA:13065"/>
        <dbReference type="ChEBI" id="CHEBI:15377"/>
        <dbReference type="ChEBI" id="CHEBI:15378"/>
        <dbReference type="ChEBI" id="CHEBI:30616"/>
        <dbReference type="ChEBI" id="CHEBI:43474"/>
        <dbReference type="ChEBI" id="CHEBI:456216"/>
        <dbReference type="EC" id="5.6.2.3"/>
    </reaction>
</comment>
<dbReference type="InterPro" id="IPR016136">
    <property type="entry name" value="DNA_helicase_N/primase_C"/>
</dbReference>
<keyword evidence="2 13" id="KW-0639">Primosome</keyword>
<keyword evidence="8 13" id="KW-0238">DNA-binding</keyword>
<comment type="function">
    <text evidence="10 13">The main replicative DNA helicase, it participates in initiation and elongation during chromosome replication. Travels ahead of the DNA replisome, separating dsDNA into templates for DNA synthesis. A processive ATP-dependent 5'-3' DNA helicase it has DNA-dependent ATPase activity.</text>
</comment>
<keyword evidence="3 13" id="KW-0235">DNA replication</keyword>
<dbReference type="GO" id="GO:0016787">
    <property type="term" value="F:hydrolase activity"/>
    <property type="evidence" value="ECO:0007669"/>
    <property type="project" value="UniProtKB-KW"/>
</dbReference>
<dbReference type="GO" id="GO:0042802">
    <property type="term" value="F:identical protein binding"/>
    <property type="evidence" value="ECO:0007669"/>
    <property type="project" value="UniProtKB-ARBA"/>
</dbReference>
<dbReference type="PROSITE" id="PS51199">
    <property type="entry name" value="SF4_HELICASE"/>
    <property type="match status" value="1"/>
</dbReference>
<dbReference type="GO" id="GO:0005829">
    <property type="term" value="C:cytosol"/>
    <property type="evidence" value="ECO:0007669"/>
    <property type="project" value="TreeGrafter"/>
</dbReference>
<dbReference type="Pfam" id="PF03796">
    <property type="entry name" value="DnaB_C"/>
    <property type="match status" value="1"/>
</dbReference>
<proteinExistence type="inferred from homology"/>
<evidence type="ECO:0000256" key="4">
    <source>
        <dbReference type="ARBA" id="ARBA00022741"/>
    </source>
</evidence>
<dbReference type="GO" id="GO:1990077">
    <property type="term" value="C:primosome complex"/>
    <property type="evidence" value="ECO:0007669"/>
    <property type="project" value="UniProtKB-UniRule"/>
</dbReference>
<keyword evidence="7 13" id="KW-0067">ATP-binding</keyword>
<organism evidence="16 17">
    <name type="scientific">Candidatus Prevotella avicola</name>
    <dbReference type="NCBI Taxonomy" id="2838738"/>
    <lineage>
        <taxon>Bacteria</taxon>
        <taxon>Pseudomonadati</taxon>
        <taxon>Bacteroidota</taxon>
        <taxon>Bacteroidia</taxon>
        <taxon>Bacteroidales</taxon>
        <taxon>Prevotellaceae</taxon>
        <taxon>Prevotella</taxon>
    </lineage>
</organism>
<gene>
    <name evidence="16" type="primary">dnaB</name>
    <name evidence="16" type="ORF">H9966_05175</name>
</gene>
<dbReference type="InterPro" id="IPR007692">
    <property type="entry name" value="DNA_helicase_DnaB"/>
</dbReference>
<name>A0A9D2FZ08_9BACT</name>
<dbReference type="GO" id="GO:0003677">
    <property type="term" value="F:DNA binding"/>
    <property type="evidence" value="ECO:0007669"/>
    <property type="project" value="UniProtKB-UniRule"/>
</dbReference>
<evidence type="ECO:0000256" key="10">
    <source>
        <dbReference type="ARBA" id="ARBA00044932"/>
    </source>
</evidence>
<evidence type="ECO:0000256" key="11">
    <source>
        <dbReference type="ARBA" id="ARBA00048954"/>
    </source>
</evidence>
<comment type="similarity">
    <text evidence="1 13">Belongs to the helicase family. DnaB subfamily.</text>
</comment>
<protein>
    <recommendedName>
        <fullName evidence="12 13">Replicative DNA helicase</fullName>
        <ecNumber evidence="12 13">5.6.2.3</ecNumber>
    </recommendedName>
</protein>
<dbReference type="EC" id="5.6.2.3" evidence="12 13"/>
<dbReference type="SUPFAM" id="SSF48024">
    <property type="entry name" value="N-terminal domain of DnaB helicase"/>
    <property type="match status" value="1"/>
</dbReference>
<dbReference type="SUPFAM" id="SSF52540">
    <property type="entry name" value="P-loop containing nucleoside triphosphate hydrolases"/>
    <property type="match status" value="1"/>
</dbReference>
<evidence type="ECO:0000256" key="13">
    <source>
        <dbReference type="RuleBase" id="RU362085"/>
    </source>
</evidence>
<dbReference type="Gene3D" id="3.40.50.300">
    <property type="entry name" value="P-loop containing nucleotide triphosphate hydrolases"/>
    <property type="match status" value="1"/>
</dbReference>